<protein>
    <submittedName>
        <fullName evidence="2">Uncharacterized protein</fullName>
    </submittedName>
</protein>
<organism evidence="1 2">
    <name type="scientific">Romanomermis culicivorax</name>
    <name type="common">Nematode worm</name>
    <dbReference type="NCBI Taxonomy" id="13658"/>
    <lineage>
        <taxon>Eukaryota</taxon>
        <taxon>Metazoa</taxon>
        <taxon>Ecdysozoa</taxon>
        <taxon>Nematoda</taxon>
        <taxon>Enoplea</taxon>
        <taxon>Dorylaimia</taxon>
        <taxon>Mermithida</taxon>
        <taxon>Mermithoidea</taxon>
        <taxon>Mermithidae</taxon>
        <taxon>Romanomermis</taxon>
    </lineage>
</organism>
<keyword evidence="1" id="KW-1185">Reference proteome</keyword>
<dbReference type="Proteomes" id="UP000887565">
    <property type="component" value="Unplaced"/>
</dbReference>
<dbReference type="WBParaSite" id="nRc.2.0.1.t14650-RA">
    <property type="protein sequence ID" value="nRc.2.0.1.t14650-RA"/>
    <property type="gene ID" value="nRc.2.0.1.g14650"/>
</dbReference>
<dbReference type="AlphaFoldDB" id="A0A915ILF5"/>
<name>A0A915ILF5_ROMCU</name>
<evidence type="ECO:0000313" key="2">
    <source>
        <dbReference type="WBParaSite" id="nRc.2.0.1.t14650-RA"/>
    </source>
</evidence>
<evidence type="ECO:0000313" key="1">
    <source>
        <dbReference type="Proteomes" id="UP000887565"/>
    </source>
</evidence>
<reference evidence="2" key="1">
    <citation type="submission" date="2022-11" db="UniProtKB">
        <authorList>
            <consortium name="WormBaseParasite"/>
        </authorList>
    </citation>
    <scope>IDENTIFICATION</scope>
</reference>
<proteinExistence type="predicted"/>
<accession>A0A915ILF5</accession>
<sequence>MAGESEVTTSQASTLVSSLVNPRPMFKKFFNNQDCYIVYQRKQHGQDDQFFNADGDEKGVFSVIDPMLSKSLLHVIMRDEILALKRIIFYNYAVPNMCFCLYNHLNVEHSTKALWQKLHLLKLPTIKGNKQNMSSIADNERTE</sequence>